<evidence type="ECO:0000313" key="3">
    <source>
        <dbReference type="Proteomes" id="UP000515811"/>
    </source>
</evidence>
<dbReference type="PANTHER" id="PTHR34846:SF10">
    <property type="entry name" value="CYTOPLASMIC PROTEIN"/>
    <property type="match status" value="1"/>
</dbReference>
<accession>A0A7G9RVC0</accession>
<evidence type="ECO:0000259" key="1">
    <source>
        <dbReference type="Pfam" id="PF02627"/>
    </source>
</evidence>
<dbReference type="Gene3D" id="1.20.1290.10">
    <property type="entry name" value="AhpD-like"/>
    <property type="match status" value="1"/>
</dbReference>
<organism evidence="2 3">
    <name type="scientific">Diaphorobacter ruginosibacter</name>
    <dbReference type="NCBI Taxonomy" id="1715720"/>
    <lineage>
        <taxon>Bacteria</taxon>
        <taxon>Pseudomonadati</taxon>
        <taxon>Pseudomonadota</taxon>
        <taxon>Betaproteobacteria</taxon>
        <taxon>Burkholderiales</taxon>
        <taxon>Comamonadaceae</taxon>
        <taxon>Diaphorobacter</taxon>
    </lineage>
</organism>
<dbReference type="SUPFAM" id="SSF69118">
    <property type="entry name" value="AhpD-like"/>
    <property type="match status" value="1"/>
</dbReference>
<dbReference type="InterPro" id="IPR004675">
    <property type="entry name" value="AhpD_core"/>
</dbReference>
<dbReference type="InterPro" id="IPR003779">
    <property type="entry name" value="CMD-like"/>
</dbReference>
<dbReference type="GO" id="GO:0051920">
    <property type="term" value="F:peroxiredoxin activity"/>
    <property type="evidence" value="ECO:0007669"/>
    <property type="project" value="InterPro"/>
</dbReference>
<dbReference type="EMBL" id="CP060714">
    <property type="protein sequence ID" value="QNN59545.1"/>
    <property type="molecule type" value="Genomic_DNA"/>
</dbReference>
<name>A0A7G9RVC0_9BURK</name>
<dbReference type="Proteomes" id="UP000515811">
    <property type="component" value="Chromosome"/>
</dbReference>
<feature type="domain" description="Carboxymuconolactone decarboxylase-like" evidence="1">
    <location>
        <begin position="12"/>
        <end position="93"/>
    </location>
</feature>
<keyword evidence="3" id="KW-1185">Reference proteome</keyword>
<gene>
    <name evidence="2" type="ORF">H9K76_09450</name>
</gene>
<dbReference type="NCBIfam" id="TIGR00778">
    <property type="entry name" value="ahpD_dom"/>
    <property type="match status" value="1"/>
</dbReference>
<protein>
    <submittedName>
        <fullName evidence="2">Carboxymuconolactone decarboxylase family protein</fullName>
    </submittedName>
</protein>
<dbReference type="InterPro" id="IPR029032">
    <property type="entry name" value="AhpD-like"/>
</dbReference>
<dbReference type="Pfam" id="PF02627">
    <property type="entry name" value="CMD"/>
    <property type="match status" value="1"/>
</dbReference>
<evidence type="ECO:0000313" key="2">
    <source>
        <dbReference type="EMBL" id="QNN59545.1"/>
    </source>
</evidence>
<reference evidence="2 3" key="1">
    <citation type="submission" date="2020-08" db="EMBL/GenBank/DDBJ databases">
        <title>Genome sequence of Diaphorobacter ruginosibacter DSM 27467T.</title>
        <authorList>
            <person name="Hyun D.-W."/>
            <person name="Bae J.-W."/>
        </authorList>
    </citation>
    <scope>NUCLEOTIDE SEQUENCE [LARGE SCALE GENOMIC DNA]</scope>
    <source>
        <strain evidence="2 3">DSM 27467</strain>
    </source>
</reference>
<sequence length="152" mass="16996">MQPRLNFYSEAPEQMKALMGLKKAIDECGLEKGLIHLVNLRTSQINGCSYCVDMHSREAREDGDTEQRVFLVSAWKESPLFTERERAAFAWAERVTLVADGGVPDALYEHALKHFSKGELTRLTIAIGLMNTFNRLCVSFHSIHAVRGAASA</sequence>
<proteinExistence type="predicted"/>
<dbReference type="PANTHER" id="PTHR34846">
    <property type="entry name" value="4-CARBOXYMUCONOLACTONE DECARBOXYLASE FAMILY PROTEIN (AFU_ORTHOLOGUE AFUA_6G11590)"/>
    <property type="match status" value="1"/>
</dbReference>
<dbReference type="KEGG" id="drg:H9K76_09450"/>
<dbReference type="AlphaFoldDB" id="A0A7G9RVC0"/>